<dbReference type="GO" id="GO:0050568">
    <property type="term" value="F:protein-glutamine glutaminase activity"/>
    <property type="evidence" value="ECO:0007669"/>
    <property type="project" value="UniProtKB-UniRule"/>
</dbReference>
<dbReference type="PANTHER" id="PTHR42872:SF6">
    <property type="entry name" value="PROTEIN-GLUTAMATE METHYLESTERASE_PROTEIN-GLUTAMINE GLUTAMINASE"/>
    <property type="match status" value="1"/>
</dbReference>
<dbReference type="AlphaFoldDB" id="A0A6B0T425"/>
<dbReference type="CDD" id="cd16432">
    <property type="entry name" value="CheB_Rec"/>
    <property type="match status" value="1"/>
</dbReference>
<evidence type="ECO:0000256" key="1">
    <source>
        <dbReference type="ARBA" id="ARBA00022490"/>
    </source>
</evidence>
<gene>
    <name evidence="5 10" type="primary">cheB</name>
    <name evidence="10" type="ORF">GRX03_04795</name>
</gene>
<dbReference type="Gene3D" id="3.40.50.2300">
    <property type="match status" value="1"/>
</dbReference>
<evidence type="ECO:0000256" key="7">
    <source>
        <dbReference type="PROSITE-ProRule" id="PRU00169"/>
    </source>
</evidence>
<dbReference type="PIRSF" id="PIRSF000876">
    <property type="entry name" value="RR_chemtxs_CheB"/>
    <property type="match status" value="1"/>
</dbReference>
<organism evidence="10 11">
    <name type="scientific">Halovenus carboxidivorans</name>
    <dbReference type="NCBI Taxonomy" id="2692199"/>
    <lineage>
        <taxon>Archaea</taxon>
        <taxon>Methanobacteriati</taxon>
        <taxon>Methanobacteriota</taxon>
        <taxon>Stenosarchaea group</taxon>
        <taxon>Halobacteria</taxon>
        <taxon>Halobacteriales</taxon>
        <taxon>Haloarculaceae</taxon>
        <taxon>Halovenus</taxon>
    </lineage>
</organism>
<dbReference type="Pfam" id="PF00072">
    <property type="entry name" value="Response_reg"/>
    <property type="match status" value="1"/>
</dbReference>
<protein>
    <recommendedName>
        <fullName evidence="5">Protein-glutamate methylesterase/protein-glutamine glutaminase</fullName>
        <ecNumber evidence="5">3.1.1.61</ecNumber>
        <ecNumber evidence="5">3.5.1.44</ecNumber>
    </recommendedName>
</protein>
<accession>A0A6B0T425</accession>
<comment type="PTM">
    <text evidence="5">Phosphorylated by CheA. Phosphorylation of the N-terminal regulatory domain activates the methylesterase activity.</text>
</comment>
<comment type="function">
    <text evidence="5">Involved in chemotaxis. Part of a chemotaxis signal transduction system that modulates chemotaxis in response to various stimuli. Catalyzes the demethylation of specific methylglutamate residues introduced into the chemoreceptors (methyl-accepting chemotaxis proteins or MCP) by CheR. Also mediates the irreversible deamidation of specific glutamine residues to glutamic acid.</text>
</comment>
<keyword evidence="1 5" id="KW-0963">Cytoplasm</keyword>
<dbReference type="InterPro" id="IPR000673">
    <property type="entry name" value="Sig_transdc_resp-reg_Me-estase"/>
</dbReference>
<dbReference type="GO" id="GO:0032259">
    <property type="term" value="P:methylation"/>
    <property type="evidence" value="ECO:0007669"/>
    <property type="project" value="UniProtKB-KW"/>
</dbReference>
<feature type="domain" description="Response regulatory" evidence="8">
    <location>
        <begin position="3"/>
        <end position="119"/>
    </location>
</feature>
<evidence type="ECO:0000259" key="8">
    <source>
        <dbReference type="PROSITE" id="PS50110"/>
    </source>
</evidence>
<dbReference type="RefSeq" id="WP_159763009.1">
    <property type="nucleotide sequence ID" value="NZ_WUUT01000001.1"/>
</dbReference>
<keyword evidence="10" id="KW-0808">Transferase</keyword>
<keyword evidence="2 5" id="KW-0145">Chemotaxis</keyword>
<evidence type="ECO:0000313" key="11">
    <source>
        <dbReference type="Proteomes" id="UP000466535"/>
    </source>
</evidence>
<dbReference type="NCBIfam" id="NF001965">
    <property type="entry name" value="PRK00742.1"/>
    <property type="match status" value="1"/>
</dbReference>
<comment type="catalytic activity">
    <reaction evidence="5">
        <text>L-glutaminyl-[protein] + H2O = L-glutamyl-[protein] + NH4(+)</text>
        <dbReference type="Rhea" id="RHEA:16441"/>
        <dbReference type="Rhea" id="RHEA-COMP:10207"/>
        <dbReference type="Rhea" id="RHEA-COMP:10208"/>
        <dbReference type="ChEBI" id="CHEBI:15377"/>
        <dbReference type="ChEBI" id="CHEBI:28938"/>
        <dbReference type="ChEBI" id="CHEBI:29973"/>
        <dbReference type="ChEBI" id="CHEBI:30011"/>
        <dbReference type="EC" id="3.5.1.44"/>
    </reaction>
</comment>
<keyword evidence="10" id="KW-0489">Methyltransferase</keyword>
<dbReference type="Pfam" id="PF01339">
    <property type="entry name" value="CheB_methylest"/>
    <property type="match status" value="1"/>
</dbReference>
<comment type="domain">
    <text evidence="5">Contains a C-terminal catalytic domain, and an N-terminal region which modulates catalytic activity.</text>
</comment>
<dbReference type="SUPFAM" id="SSF52172">
    <property type="entry name" value="CheY-like"/>
    <property type="match status" value="1"/>
</dbReference>
<dbReference type="GO" id="GO:0006935">
    <property type="term" value="P:chemotaxis"/>
    <property type="evidence" value="ECO:0007669"/>
    <property type="project" value="UniProtKB-UniRule"/>
</dbReference>
<keyword evidence="11" id="KW-1185">Reference proteome</keyword>
<feature type="active site" evidence="5 6">
    <location>
        <position position="206"/>
    </location>
</feature>
<evidence type="ECO:0000256" key="2">
    <source>
        <dbReference type="ARBA" id="ARBA00022500"/>
    </source>
</evidence>
<dbReference type="EC" id="3.1.1.61" evidence="5"/>
<evidence type="ECO:0000256" key="6">
    <source>
        <dbReference type="PROSITE-ProRule" id="PRU00050"/>
    </source>
</evidence>
<dbReference type="PROSITE" id="PS50110">
    <property type="entry name" value="RESPONSE_REGULATORY"/>
    <property type="match status" value="1"/>
</dbReference>
<evidence type="ECO:0000256" key="3">
    <source>
        <dbReference type="ARBA" id="ARBA00022801"/>
    </source>
</evidence>
<evidence type="ECO:0000256" key="4">
    <source>
        <dbReference type="ARBA" id="ARBA00048267"/>
    </source>
</evidence>
<feature type="active site" evidence="5 6">
    <location>
        <position position="303"/>
    </location>
</feature>
<dbReference type="GO" id="GO:0000156">
    <property type="term" value="F:phosphorelay response regulator activity"/>
    <property type="evidence" value="ECO:0007669"/>
    <property type="project" value="InterPro"/>
</dbReference>
<dbReference type="CDD" id="cd17541">
    <property type="entry name" value="REC_CheB-like"/>
    <property type="match status" value="1"/>
</dbReference>
<dbReference type="Proteomes" id="UP000466535">
    <property type="component" value="Unassembled WGS sequence"/>
</dbReference>
<comment type="subcellular location">
    <subcellularLocation>
        <location evidence="5">Cytoplasm</location>
    </subcellularLocation>
</comment>
<dbReference type="PANTHER" id="PTHR42872">
    <property type="entry name" value="PROTEIN-GLUTAMATE METHYLESTERASE/PROTEIN-GLUTAMINE GLUTAMINASE"/>
    <property type="match status" value="1"/>
</dbReference>
<dbReference type="SMART" id="SM00448">
    <property type="entry name" value="REC"/>
    <property type="match status" value="1"/>
</dbReference>
<dbReference type="OrthoDB" id="2857at2157"/>
<evidence type="ECO:0000256" key="5">
    <source>
        <dbReference type="HAMAP-Rule" id="MF_00099"/>
    </source>
</evidence>
<dbReference type="Gene3D" id="3.40.50.180">
    <property type="entry name" value="Methylesterase CheB, C-terminal domain"/>
    <property type="match status" value="1"/>
</dbReference>
<evidence type="ECO:0000313" key="10">
    <source>
        <dbReference type="EMBL" id="MXR50926.1"/>
    </source>
</evidence>
<dbReference type="GO" id="GO:0008168">
    <property type="term" value="F:methyltransferase activity"/>
    <property type="evidence" value="ECO:0007669"/>
    <property type="project" value="UniProtKB-KW"/>
</dbReference>
<proteinExistence type="inferred from homology"/>
<feature type="modified residue" description="4-aspartylphosphate" evidence="5 7">
    <location>
        <position position="53"/>
    </location>
</feature>
<feature type="active site" evidence="5 6">
    <location>
        <position position="179"/>
    </location>
</feature>
<keyword evidence="5 7" id="KW-0597">Phosphoprotein</keyword>
<dbReference type="EC" id="3.5.1.44" evidence="5"/>
<name>A0A6B0T425_9EURY</name>
<feature type="domain" description="CheB-type methylesterase" evidence="9">
    <location>
        <begin position="167"/>
        <end position="361"/>
    </location>
</feature>
<comment type="catalytic activity">
    <reaction evidence="4 5">
        <text>[protein]-L-glutamate 5-O-methyl ester + H2O = L-glutamyl-[protein] + methanol + H(+)</text>
        <dbReference type="Rhea" id="RHEA:23236"/>
        <dbReference type="Rhea" id="RHEA-COMP:10208"/>
        <dbReference type="Rhea" id="RHEA-COMP:10311"/>
        <dbReference type="ChEBI" id="CHEBI:15377"/>
        <dbReference type="ChEBI" id="CHEBI:15378"/>
        <dbReference type="ChEBI" id="CHEBI:17790"/>
        <dbReference type="ChEBI" id="CHEBI:29973"/>
        <dbReference type="ChEBI" id="CHEBI:82795"/>
        <dbReference type="EC" id="3.1.1.61"/>
    </reaction>
</comment>
<dbReference type="EMBL" id="WUUT01000001">
    <property type="protein sequence ID" value="MXR50926.1"/>
    <property type="molecule type" value="Genomic_DNA"/>
</dbReference>
<reference evidence="10 11" key="1">
    <citation type="submission" date="2019-12" db="EMBL/GenBank/DDBJ databases">
        <title>Isolation and characterization of three novel carbon monoxide-oxidizing members of Halobacteria from salione crusts and soils.</title>
        <authorList>
            <person name="Myers M.R."/>
            <person name="King G.M."/>
        </authorList>
    </citation>
    <scope>NUCLEOTIDE SEQUENCE [LARGE SCALE GENOMIC DNA]</scope>
    <source>
        <strain evidence="10 11">WSH3</strain>
    </source>
</reference>
<dbReference type="InterPro" id="IPR011006">
    <property type="entry name" value="CheY-like_superfamily"/>
</dbReference>
<sequence length="363" mass="37686">MAEVAVVDDSQFMRVQIREILEEGGHTVVAEAENGKTGVAAVREHRPDVVTMDVKMPGMDGIEAVSELMSTDPTPVLMLSRYTEEGADTTLDALDAGAVDFMRKPDGEVTASLVEYADDLVELVSVVARADVGPTQAESGGASVPAEAAAPVTTPERLSAPDLAAAEWKTPPTLFVAASTGGPSEIQTVLGALPGTVGLRTIIVQHMPEQFTDRFAARLDKIAALDVREATDGDRVGPNEAVVARGGHHLELDRDLGDRLLVSLTDDPPVHSVRPAADVTLESGANAVDGRLVGVVLSGMGRDGAAGAERIADAGGTVLAQKPETASIGSMPEHAIETGAVDGVHPPEKLPEAILDALDSARL</sequence>
<comment type="similarity">
    <text evidence="5">Belongs to the CheB family.</text>
</comment>
<dbReference type="HAMAP" id="MF_00099">
    <property type="entry name" value="CheB_chemtxs"/>
    <property type="match status" value="1"/>
</dbReference>
<evidence type="ECO:0000259" key="9">
    <source>
        <dbReference type="PROSITE" id="PS50122"/>
    </source>
</evidence>
<dbReference type="GO" id="GO:0008984">
    <property type="term" value="F:protein-glutamate methylesterase activity"/>
    <property type="evidence" value="ECO:0007669"/>
    <property type="project" value="UniProtKB-UniRule"/>
</dbReference>
<dbReference type="InterPro" id="IPR035909">
    <property type="entry name" value="CheB_C"/>
</dbReference>
<dbReference type="InterPro" id="IPR008248">
    <property type="entry name" value="CheB-like"/>
</dbReference>
<dbReference type="GO" id="GO:0005737">
    <property type="term" value="C:cytoplasm"/>
    <property type="evidence" value="ECO:0007669"/>
    <property type="project" value="UniProtKB-SubCell"/>
</dbReference>
<dbReference type="PROSITE" id="PS50122">
    <property type="entry name" value="CHEB"/>
    <property type="match status" value="1"/>
</dbReference>
<dbReference type="InterPro" id="IPR001789">
    <property type="entry name" value="Sig_transdc_resp-reg_receiver"/>
</dbReference>
<comment type="caution">
    <text evidence="10">The sequence shown here is derived from an EMBL/GenBank/DDBJ whole genome shotgun (WGS) entry which is preliminary data.</text>
</comment>
<dbReference type="SUPFAM" id="SSF52738">
    <property type="entry name" value="Methylesterase CheB, C-terminal domain"/>
    <property type="match status" value="1"/>
</dbReference>
<keyword evidence="3 5" id="KW-0378">Hydrolase</keyword>